<organism evidence="5 6">
    <name type="scientific">Tahibacter harae</name>
    <dbReference type="NCBI Taxonomy" id="2963937"/>
    <lineage>
        <taxon>Bacteria</taxon>
        <taxon>Pseudomonadati</taxon>
        <taxon>Pseudomonadota</taxon>
        <taxon>Gammaproteobacteria</taxon>
        <taxon>Lysobacterales</taxon>
        <taxon>Rhodanobacteraceae</taxon>
        <taxon>Tahibacter</taxon>
    </lineage>
</organism>
<comment type="caution">
    <text evidence="5">The sequence shown here is derived from an EMBL/GenBank/DDBJ whole genome shotgun (WGS) entry which is preliminary data.</text>
</comment>
<accession>A0ABT1QSJ1</accession>
<feature type="domain" description="Glycine zipper 2TM" evidence="4">
    <location>
        <begin position="81"/>
        <end position="120"/>
    </location>
</feature>
<sequence length="192" mass="21304">MKKVTFITLALAAGVALSTPTAFARRDDYGRYEVRYDWATVIDVDPIVERTRRPVTRDVCYDQPVDRYEPGYTARRDHTGSTLLGAVIGGALGNQVGKGDGRKAATIAGAVIGGAVGNNASHRRGDYYETSGGYVRDYETRCRQETAWRGGRDVVGYEVTYRYRGDIFHTTMDHHPGNRLRVRVDRGVTPAE</sequence>
<dbReference type="PANTHER" id="PTHR35603">
    <property type="match status" value="1"/>
</dbReference>
<evidence type="ECO:0000256" key="1">
    <source>
        <dbReference type="ARBA" id="ARBA00004370"/>
    </source>
</evidence>
<evidence type="ECO:0000256" key="3">
    <source>
        <dbReference type="SAM" id="SignalP"/>
    </source>
</evidence>
<dbReference type="InterPro" id="IPR051407">
    <property type="entry name" value="Bact_OM_lipoprot/Surf_antigen"/>
</dbReference>
<evidence type="ECO:0000256" key="2">
    <source>
        <dbReference type="ARBA" id="ARBA00023136"/>
    </source>
</evidence>
<evidence type="ECO:0000313" key="5">
    <source>
        <dbReference type="EMBL" id="MCQ4165253.1"/>
    </source>
</evidence>
<dbReference type="EMBL" id="JANFQO010000008">
    <property type="protein sequence ID" value="MCQ4165253.1"/>
    <property type="molecule type" value="Genomic_DNA"/>
</dbReference>
<keyword evidence="3" id="KW-0732">Signal</keyword>
<name>A0ABT1QSJ1_9GAMM</name>
<feature type="signal peptide" evidence="3">
    <location>
        <begin position="1"/>
        <end position="24"/>
    </location>
</feature>
<evidence type="ECO:0000259" key="4">
    <source>
        <dbReference type="Pfam" id="PF05433"/>
    </source>
</evidence>
<reference evidence="5" key="1">
    <citation type="submission" date="2022-07" db="EMBL/GenBank/DDBJ databases">
        <title>Tahibacter sp., a new gammaproteobacterium isolated from the silt sample collected at pig farm.</title>
        <authorList>
            <person name="Chen H."/>
        </authorList>
    </citation>
    <scope>NUCLEOTIDE SEQUENCE</scope>
    <source>
        <strain evidence="5">P2K</strain>
    </source>
</reference>
<dbReference type="InterPro" id="IPR008816">
    <property type="entry name" value="Gly_zipper_2TM_dom"/>
</dbReference>
<comment type="subcellular location">
    <subcellularLocation>
        <location evidence="1">Membrane</location>
    </subcellularLocation>
</comment>
<keyword evidence="2" id="KW-0472">Membrane</keyword>
<keyword evidence="6" id="KW-1185">Reference proteome</keyword>
<dbReference type="PANTHER" id="PTHR35603:SF2">
    <property type="entry name" value="OUTER MEMBRANE LIPOPROTEIN"/>
    <property type="match status" value="1"/>
</dbReference>
<feature type="chain" id="PRO_5047294086" evidence="3">
    <location>
        <begin position="25"/>
        <end position="192"/>
    </location>
</feature>
<proteinExistence type="predicted"/>
<dbReference type="Pfam" id="PF05433">
    <property type="entry name" value="Rick_17kDa_Anti"/>
    <property type="match status" value="1"/>
</dbReference>
<protein>
    <submittedName>
        <fullName evidence="5">Glycine zipper 2TM domain-containing protein</fullName>
    </submittedName>
</protein>
<dbReference type="RefSeq" id="WP_255914370.1">
    <property type="nucleotide sequence ID" value="NZ_JANFQO010000008.1"/>
</dbReference>
<gene>
    <name evidence="5" type="ORF">NM961_11075</name>
</gene>
<dbReference type="Proteomes" id="UP001165498">
    <property type="component" value="Unassembled WGS sequence"/>
</dbReference>
<evidence type="ECO:0000313" key="6">
    <source>
        <dbReference type="Proteomes" id="UP001165498"/>
    </source>
</evidence>